<comment type="caution">
    <text evidence="2">The sequence shown here is derived from an EMBL/GenBank/DDBJ whole genome shotgun (WGS) entry which is preliminary data.</text>
</comment>
<accession>A0AAD8LUG8</accession>
<protein>
    <submittedName>
        <fullName evidence="2">Uncharacterized protein</fullName>
    </submittedName>
</protein>
<feature type="coiled-coil region" evidence="1">
    <location>
        <begin position="56"/>
        <end position="83"/>
    </location>
</feature>
<sequence length="132" mass="14767">MMMILRYTNGGIYPGQVDIGVHESTTVSTLYIDGCLQLFEPYSCDHSLRVCQTSKLTNENTELKALDLEIANLQNLQVSLNSEPAGGLTLFATLFVCQTEEVDSKGIESNTKLYNSLSSHQHYQSYKMVCKF</sequence>
<gene>
    <name evidence="2" type="ORF">POM88_054844</name>
</gene>
<reference evidence="2" key="2">
    <citation type="submission" date="2023-05" db="EMBL/GenBank/DDBJ databases">
        <authorList>
            <person name="Schelkunov M.I."/>
        </authorList>
    </citation>
    <scope>NUCLEOTIDE SEQUENCE</scope>
    <source>
        <strain evidence="2">Hsosn_3</strain>
        <tissue evidence="2">Leaf</tissue>
    </source>
</reference>
<evidence type="ECO:0000313" key="2">
    <source>
        <dbReference type="EMBL" id="KAK1349210.1"/>
    </source>
</evidence>
<evidence type="ECO:0000256" key="1">
    <source>
        <dbReference type="SAM" id="Coils"/>
    </source>
</evidence>
<reference evidence="2" key="1">
    <citation type="submission" date="2023-02" db="EMBL/GenBank/DDBJ databases">
        <title>Genome of toxic invasive species Heracleum sosnowskyi carries increased number of genes despite the absence of recent whole-genome duplications.</title>
        <authorList>
            <person name="Schelkunov M."/>
            <person name="Shtratnikova V."/>
            <person name="Makarenko M."/>
            <person name="Klepikova A."/>
            <person name="Omelchenko D."/>
            <person name="Novikova G."/>
            <person name="Obukhova E."/>
            <person name="Bogdanov V."/>
            <person name="Penin A."/>
            <person name="Logacheva M."/>
        </authorList>
    </citation>
    <scope>NUCLEOTIDE SEQUENCE</scope>
    <source>
        <strain evidence="2">Hsosn_3</strain>
        <tissue evidence="2">Leaf</tissue>
    </source>
</reference>
<dbReference type="EMBL" id="JAUIZM010000103">
    <property type="protein sequence ID" value="KAK1349210.1"/>
    <property type="molecule type" value="Genomic_DNA"/>
</dbReference>
<keyword evidence="3" id="KW-1185">Reference proteome</keyword>
<organism evidence="2 3">
    <name type="scientific">Heracleum sosnowskyi</name>
    <dbReference type="NCBI Taxonomy" id="360622"/>
    <lineage>
        <taxon>Eukaryota</taxon>
        <taxon>Viridiplantae</taxon>
        <taxon>Streptophyta</taxon>
        <taxon>Embryophyta</taxon>
        <taxon>Tracheophyta</taxon>
        <taxon>Spermatophyta</taxon>
        <taxon>Magnoliopsida</taxon>
        <taxon>eudicotyledons</taxon>
        <taxon>Gunneridae</taxon>
        <taxon>Pentapetalae</taxon>
        <taxon>asterids</taxon>
        <taxon>campanulids</taxon>
        <taxon>Apiales</taxon>
        <taxon>Apiaceae</taxon>
        <taxon>Apioideae</taxon>
        <taxon>apioid superclade</taxon>
        <taxon>Tordylieae</taxon>
        <taxon>Tordyliinae</taxon>
        <taxon>Heracleum</taxon>
    </lineage>
</organism>
<proteinExistence type="predicted"/>
<name>A0AAD8LUG8_9APIA</name>
<evidence type="ECO:0000313" key="3">
    <source>
        <dbReference type="Proteomes" id="UP001237642"/>
    </source>
</evidence>
<dbReference type="Proteomes" id="UP001237642">
    <property type="component" value="Unassembled WGS sequence"/>
</dbReference>
<dbReference type="AlphaFoldDB" id="A0AAD8LUG8"/>
<keyword evidence="1" id="KW-0175">Coiled coil</keyword>